<proteinExistence type="predicted"/>
<name>A0A6N3FRS9_9FIRM</name>
<organism evidence="3">
    <name type="scientific">Intestinibacter bartlettii</name>
    <dbReference type="NCBI Taxonomy" id="261299"/>
    <lineage>
        <taxon>Bacteria</taxon>
        <taxon>Bacillati</taxon>
        <taxon>Bacillota</taxon>
        <taxon>Clostridia</taxon>
        <taxon>Peptostreptococcales</taxon>
        <taxon>Peptostreptococcaceae</taxon>
        <taxon>Intestinibacter</taxon>
    </lineage>
</organism>
<dbReference type="Gene3D" id="3.90.79.10">
    <property type="entry name" value="Nucleoside Triphosphate Pyrophosphohydrolase"/>
    <property type="match status" value="1"/>
</dbReference>
<dbReference type="PROSITE" id="PS51462">
    <property type="entry name" value="NUDIX"/>
    <property type="match status" value="1"/>
</dbReference>
<accession>A0A6N3FRS9</accession>
<dbReference type="PANTHER" id="PTHR10885">
    <property type="entry name" value="ISOPENTENYL-DIPHOSPHATE DELTA-ISOMERASE"/>
    <property type="match status" value="1"/>
</dbReference>
<dbReference type="CDD" id="cd04693">
    <property type="entry name" value="NUDIX_Hydrolase"/>
    <property type="match status" value="1"/>
</dbReference>
<sequence>MEYWDIYDKDGHFTGRKKGKYEKWGEDEYHLATEGWIINSNKQILVQQRSNKCQLLPGMWALTTGRIISGENTREGCVREFREELGIHINKDECKLVKSFMKNRLGMIWDIYFIRKDVNIDELVLQEEEVARAKFVNTNEFRNMLKEGIMCEYEEIYELLDIIDNLEA</sequence>
<dbReference type="EMBL" id="CACRUE010000045">
    <property type="protein sequence ID" value="VYU54932.1"/>
    <property type="molecule type" value="Genomic_DNA"/>
</dbReference>
<dbReference type="RefSeq" id="WP_024037611.1">
    <property type="nucleotide sequence ID" value="NZ_CACRUE010000045.1"/>
</dbReference>
<gene>
    <name evidence="3" type="primary">idi_1</name>
    <name evidence="3" type="ORF">IBLFYP30_00544</name>
</gene>
<dbReference type="EC" id="5.3.3.2" evidence="3"/>
<dbReference type="GO" id="GO:0004452">
    <property type="term" value="F:isopentenyl-diphosphate delta-isomerase activity"/>
    <property type="evidence" value="ECO:0007669"/>
    <property type="project" value="UniProtKB-EC"/>
</dbReference>
<evidence type="ECO:0000256" key="1">
    <source>
        <dbReference type="ARBA" id="ARBA00022801"/>
    </source>
</evidence>
<protein>
    <submittedName>
        <fullName evidence="3">Isopentenyl-diphosphate Delta-isomerase</fullName>
        <ecNumber evidence="3">5.3.3.2</ecNumber>
    </submittedName>
</protein>
<evidence type="ECO:0000259" key="2">
    <source>
        <dbReference type="PROSITE" id="PS51462"/>
    </source>
</evidence>
<dbReference type="InterPro" id="IPR015797">
    <property type="entry name" value="NUDIX_hydrolase-like_dom_sf"/>
</dbReference>
<evidence type="ECO:0000313" key="3">
    <source>
        <dbReference type="EMBL" id="VYU54932.1"/>
    </source>
</evidence>
<dbReference type="PANTHER" id="PTHR10885:SF0">
    <property type="entry name" value="ISOPENTENYL-DIPHOSPHATE DELTA-ISOMERASE"/>
    <property type="match status" value="1"/>
</dbReference>
<dbReference type="AlphaFoldDB" id="A0A6N3FRS9"/>
<dbReference type="PROSITE" id="PS00893">
    <property type="entry name" value="NUDIX_BOX"/>
    <property type="match status" value="1"/>
</dbReference>
<feature type="domain" description="Nudix hydrolase" evidence="2">
    <location>
        <begin position="28"/>
        <end position="158"/>
    </location>
</feature>
<dbReference type="SUPFAM" id="SSF55811">
    <property type="entry name" value="Nudix"/>
    <property type="match status" value="1"/>
</dbReference>
<dbReference type="Pfam" id="PF00293">
    <property type="entry name" value="NUDIX"/>
    <property type="match status" value="1"/>
</dbReference>
<dbReference type="GO" id="GO:0016787">
    <property type="term" value="F:hydrolase activity"/>
    <property type="evidence" value="ECO:0007669"/>
    <property type="project" value="UniProtKB-KW"/>
</dbReference>
<dbReference type="InterPro" id="IPR020084">
    <property type="entry name" value="NUDIX_hydrolase_CS"/>
</dbReference>
<reference evidence="3" key="1">
    <citation type="submission" date="2019-11" db="EMBL/GenBank/DDBJ databases">
        <authorList>
            <person name="Feng L."/>
        </authorList>
    </citation>
    <scope>NUCLEOTIDE SEQUENCE</scope>
    <source>
        <strain evidence="3">IbartlettiiLFYP30</strain>
    </source>
</reference>
<dbReference type="InterPro" id="IPR000086">
    <property type="entry name" value="NUDIX_hydrolase_dom"/>
</dbReference>
<keyword evidence="3" id="KW-0413">Isomerase</keyword>
<keyword evidence="1" id="KW-0378">Hydrolase</keyword>